<feature type="domain" description="Rad26-like helical repeats" evidence="2">
    <location>
        <begin position="497"/>
        <end position="699"/>
    </location>
</feature>
<evidence type="ECO:0000256" key="1">
    <source>
        <dbReference type="SAM" id="MobiDB-lite"/>
    </source>
</evidence>
<dbReference type="OrthoDB" id="5245063at2759"/>
<gene>
    <name evidence="5" type="ORF">PCON_12747</name>
</gene>
<organism evidence="5 6">
    <name type="scientific">Pyronema omphalodes (strain CBS 100304)</name>
    <name type="common">Pyronema confluens</name>
    <dbReference type="NCBI Taxonomy" id="1076935"/>
    <lineage>
        <taxon>Eukaryota</taxon>
        <taxon>Fungi</taxon>
        <taxon>Dikarya</taxon>
        <taxon>Ascomycota</taxon>
        <taxon>Pezizomycotina</taxon>
        <taxon>Pezizomycetes</taxon>
        <taxon>Pezizales</taxon>
        <taxon>Pyronemataceae</taxon>
        <taxon>Pyronema</taxon>
    </lineage>
</organism>
<dbReference type="InterPro" id="IPR048379">
    <property type="entry name" value="Rad26-like_C"/>
</dbReference>
<feature type="compositionally biased region" description="Polar residues" evidence="1">
    <location>
        <begin position="348"/>
        <end position="364"/>
    </location>
</feature>
<name>U4L6Y2_PYROM</name>
<evidence type="ECO:0000259" key="2">
    <source>
        <dbReference type="Pfam" id="PF12331"/>
    </source>
</evidence>
<protein>
    <recommendedName>
        <fullName evidence="7">DNA repair protein Rad26</fullName>
    </recommendedName>
</protein>
<evidence type="ECO:0000259" key="3">
    <source>
        <dbReference type="Pfam" id="PF21046"/>
    </source>
</evidence>
<reference evidence="5 6" key="1">
    <citation type="journal article" date="2013" name="PLoS Genet.">
        <title>The genome and development-dependent transcriptomes of Pyronema confluens: a window into fungal evolution.</title>
        <authorList>
            <person name="Traeger S."/>
            <person name="Altegoer F."/>
            <person name="Freitag M."/>
            <person name="Gabaldon T."/>
            <person name="Kempken F."/>
            <person name="Kumar A."/>
            <person name="Marcet-Houben M."/>
            <person name="Poggeler S."/>
            <person name="Stajich J.E."/>
            <person name="Nowrousian M."/>
        </authorList>
    </citation>
    <scope>NUCLEOTIDE SEQUENCE [LARGE SCALE GENOMIC DNA]</scope>
    <source>
        <strain evidence="6">CBS 100304</strain>
        <tissue evidence="5">Vegetative mycelium</tissue>
    </source>
</reference>
<accession>U4L6Y2</accession>
<dbReference type="STRING" id="1076935.U4L6Y2"/>
<dbReference type="Proteomes" id="UP000018144">
    <property type="component" value="Unassembled WGS sequence"/>
</dbReference>
<dbReference type="OMA" id="EMAHEML"/>
<dbReference type="Pfam" id="PF12331">
    <property type="entry name" value="Rad26-like_helical_rpts"/>
    <property type="match status" value="1"/>
</dbReference>
<dbReference type="InterPro" id="IPR022093">
    <property type="entry name" value="Rad26-like_helical"/>
</dbReference>
<keyword evidence="6" id="KW-1185">Reference proteome</keyword>
<dbReference type="EMBL" id="HF935781">
    <property type="protein sequence ID" value="CCX13154.1"/>
    <property type="molecule type" value="Genomic_DNA"/>
</dbReference>
<dbReference type="Pfam" id="PF21046">
    <property type="entry name" value="Rad26-like_C"/>
    <property type="match status" value="1"/>
</dbReference>
<dbReference type="InterPro" id="IPR048380">
    <property type="entry name" value="Rad26-like_N"/>
</dbReference>
<dbReference type="Pfam" id="PF21048">
    <property type="entry name" value="Rad26-like_N"/>
    <property type="match status" value="1"/>
</dbReference>
<feature type="domain" description="Rad26-like C-terminal" evidence="3">
    <location>
        <begin position="712"/>
        <end position="763"/>
    </location>
</feature>
<sequence>MPLQEEDFFADDPLDDLDADQLDFLEHGGYPTQQSLHGVSNAATAATSMTATVVTNSPTVATELETNYPDGEFEKPTMPISNRPQVRATARYGLPTVTLGRNTYNPTALGSRPTYTNRSAAFAAAATETAGNKDSSQYRDLDADDWIDPMQGIEPAPPQAVVTAPYQNFSNGRSASVPNAATTMMDSGVNAELAAAKRRIAELEALAKRKDQEALAKSGEVANVRNKLDTVSREWERKMAQNVQSFGEEKEKLLKEVEVFKETTERAKTELAFVMKERDEVVRREKISRSVGMEEKKKDILVGSSTPKRSERSLAMRDGFDDDVVMLSVSPSRKMSRTPSKGKRKRSLNGSPIPQLQLSQSRSNSHNFEQPAFIDDRVLESLFSADDRLEFFEAIILHRFPTTQERIFDALTRHSFPSSPNVTLSSTFLDNATHLRLTSDPGTFPLSVSRFILSLWSRCLSESFYAPLSLLIELLRFGLLWAQGAHSFHIMDATLSLIQATVDLDAIPRCAKPAVSSGNGGISNSPQGIPTLLCLQVMHDIALCSLGEEVQIKRFWKQIRLDFPPICLHPWQATETISMMASILSTSVMRDSYGPIMSSGQLENEELLLEAISKPLEMSPRGEKRAMNVVGMRMQIMGFLGRIAAMEGGKRRLVSHASVLSRVVNRAAEEVDAAYEWRMGESLRLDLINASVRLLHGLISSHPEEASQKLRNNQNLLVVMTRVAFSEGKAQEAGLEEEVIDAAFSLLNDMVSPDEAGMLESMFNA</sequence>
<proteinExistence type="predicted"/>
<evidence type="ECO:0008006" key="7">
    <source>
        <dbReference type="Google" id="ProtNLM"/>
    </source>
</evidence>
<evidence type="ECO:0000313" key="5">
    <source>
        <dbReference type="EMBL" id="CCX13154.1"/>
    </source>
</evidence>
<dbReference type="AlphaFoldDB" id="U4L6Y2"/>
<feature type="domain" description="Rad26-like N-terminal" evidence="4">
    <location>
        <begin position="391"/>
        <end position="436"/>
    </location>
</feature>
<feature type="region of interest" description="Disordered" evidence="1">
    <location>
        <begin position="328"/>
        <end position="364"/>
    </location>
</feature>
<evidence type="ECO:0000259" key="4">
    <source>
        <dbReference type="Pfam" id="PF21048"/>
    </source>
</evidence>
<dbReference type="eggNOG" id="ENOG502RZ1G">
    <property type="taxonomic scope" value="Eukaryota"/>
</dbReference>
<feature type="compositionally biased region" description="Basic residues" evidence="1">
    <location>
        <begin position="334"/>
        <end position="347"/>
    </location>
</feature>
<evidence type="ECO:0000313" key="6">
    <source>
        <dbReference type="Proteomes" id="UP000018144"/>
    </source>
</evidence>